<dbReference type="SUPFAM" id="SSF56059">
    <property type="entry name" value="Glutathione synthetase ATP-binding domain-like"/>
    <property type="match status" value="1"/>
</dbReference>
<dbReference type="KEGG" id="mdn:JT25_016545"/>
<dbReference type="InterPro" id="IPR016185">
    <property type="entry name" value="PreATP-grasp_dom_sf"/>
</dbReference>
<dbReference type="OrthoDB" id="9765517at2"/>
<dbReference type="InterPro" id="IPR005494">
    <property type="entry name" value="GSPS_pre-ATP-grasp-like_dom"/>
</dbReference>
<organism evidence="7 8">
    <name type="scientific">Methylomonas denitrificans</name>
    <dbReference type="NCBI Taxonomy" id="1538553"/>
    <lineage>
        <taxon>Bacteria</taxon>
        <taxon>Pseudomonadati</taxon>
        <taxon>Pseudomonadota</taxon>
        <taxon>Gammaproteobacteria</taxon>
        <taxon>Methylococcales</taxon>
        <taxon>Methylococcaceae</taxon>
        <taxon>Methylomonas</taxon>
    </lineage>
</organism>
<dbReference type="Gene3D" id="3.30.1490.330">
    <property type="match status" value="1"/>
</dbReference>
<accession>A0A126T7K2</accession>
<sequence>MQRIALTPRTDWQQRVEAVGMNYHTLDGDAYWDESACYRFTTNQIDVLDDATAELHGLCLKAVQAIIDRNLFKQLLIPDWAVPYIVDSWERRAPSVYGRFDLAWDGSGQPKLLEYNADTPTALLEAGVVQWFWLRDCFPDADQFNSIHEKLLGFWQHYRQRQPSLHFAGVDTSDEDSGNLEYLRDTAVQAGLQTQRLAIDQIGWDAGKQRFVDLRNNPIRALFKLYPWEWLLHEEFGPYLPQARPAMLEPPWKLLLSNKGILPILWELFTDHPNLLPANFADQPLLGNYVRKPLYSREGANIQIRRGSSVVETDGSYGGAAYIYQRHTPLPDFAGNFPVIGSWIIAGQPAGIGIREDKTEITGNNSRFIPHYFVEN</sequence>
<evidence type="ECO:0000256" key="4">
    <source>
        <dbReference type="ARBA" id="ARBA00022840"/>
    </source>
</evidence>
<keyword evidence="5" id="KW-0460">Magnesium</keyword>
<dbReference type="AlphaFoldDB" id="A0A126T7K2"/>
<dbReference type="GO" id="GO:0016874">
    <property type="term" value="F:ligase activity"/>
    <property type="evidence" value="ECO:0007669"/>
    <property type="project" value="UniProtKB-KW"/>
</dbReference>
<keyword evidence="2" id="KW-0479">Metal-binding</keyword>
<evidence type="ECO:0000313" key="7">
    <source>
        <dbReference type="EMBL" id="AMK78069.1"/>
    </source>
</evidence>
<evidence type="ECO:0000256" key="5">
    <source>
        <dbReference type="ARBA" id="ARBA00022842"/>
    </source>
</evidence>
<keyword evidence="8" id="KW-1185">Reference proteome</keyword>
<dbReference type="STRING" id="1538553.JT25_016545"/>
<dbReference type="EMBL" id="CP014476">
    <property type="protein sequence ID" value="AMK78069.1"/>
    <property type="molecule type" value="Genomic_DNA"/>
</dbReference>
<reference evidence="7 8" key="1">
    <citation type="journal article" date="2015" name="Environ. Microbiol.">
        <title>Methane oxidation coupled to nitrate reduction under hypoxia by the Gammaproteobacterium Methylomonas denitrificans, sp. nov. type strain FJG1.</title>
        <authorList>
            <person name="Kits K.D."/>
            <person name="Klotz M.G."/>
            <person name="Stein L.Y."/>
        </authorList>
    </citation>
    <scope>NUCLEOTIDE SEQUENCE [LARGE SCALE GENOMIC DNA]</scope>
    <source>
        <strain evidence="7 8">FJG1</strain>
    </source>
</reference>
<keyword evidence="4" id="KW-0067">ATP-binding</keyword>
<keyword evidence="1" id="KW-0436">Ligase</keyword>
<evidence type="ECO:0000256" key="2">
    <source>
        <dbReference type="ARBA" id="ARBA00022723"/>
    </source>
</evidence>
<dbReference type="SUPFAM" id="SSF52440">
    <property type="entry name" value="PreATP-grasp domain"/>
    <property type="match status" value="1"/>
</dbReference>
<dbReference type="RefSeq" id="WP_036273258.1">
    <property type="nucleotide sequence ID" value="NZ_CP014476.1"/>
</dbReference>
<dbReference type="Proteomes" id="UP000030512">
    <property type="component" value="Chromosome"/>
</dbReference>
<dbReference type="GO" id="GO:0005524">
    <property type="term" value="F:ATP binding"/>
    <property type="evidence" value="ECO:0007669"/>
    <property type="project" value="UniProtKB-KW"/>
</dbReference>
<proteinExistence type="predicted"/>
<dbReference type="GO" id="GO:0046872">
    <property type="term" value="F:metal ion binding"/>
    <property type="evidence" value="ECO:0007669"/>
    <property type="project" value="UniProtKB-KW"/>
</dbReference>
<evidence type="ECO:0000256" key="3">
    <source>
        <dbReference type="ARBA" id="ARBA00022741"/>
    </source>
</evidence>
<name>A0A126T7K2_9GAMM</name>
<keyword evidence="3" id="KW-0547">Nucleotide-binding</keyword>
<evidence type="ECO:0000256" key="1">
    <source>
        <dbReference type="ARBA" id="ARBA00022598"/>
    </source>
</evidence>
<evidence type="ECO:0000259" key="6">
    <source>
        <dbReference type="Pfam" id="PF03738"/>
    </source>
</evidence>
<evidence type="ECO:0000313" key="8">
    <source>
        <dbReference type="Proteomes" id="UP000030512"/>
    </source>
</evidence>
<dbReference type="Pfam" id="PF03738">
    <property type="entry name" value="GSP_synth"/>
    <property type="match status" value="1"/>
</dbReference>
<protein>
    <submittedName>
        <fullName evidence="7">Glutathionylspermidine synthase</fullName>
    </submittedName>
</protein>
<gene>
    <name evidence="7" type="ORF">JT25_016545</name>
</gene>
<feature type="domain" description="Glutathionylspermidine synthase pre-ATP-grasp-like" evidence="6">
    <location>
        <begin position="12"/>
        <end position="373"/>
    </location>
</feature>